<feature type="transmembrane region" description="Helical" evidence="7">
    <location>
        <begin position="500"/>
        <end position="519"/>
    </location>
</feature>
<keyword evidence="11" id="KW-1185">Reference proteome</keyword>
<feature type="transmembrane region" description="Helical" evidence="7">
    <location>
        <begin position="850"/>
        <end position="870"/>
    </location>
</feature>
<feature type="transmembrane region" description="Helical" evidence="7">
    <location>
        <begin position="448"/>
        <end position="470"/>
    </location>
</feature>
<dbReference type="OrthoDB" id="135354at2"/>
<dbReference type="Pfam" id="PF02687">
    <property type="entry name" value="FtsX"/>
    <property type="match status" value="2"/>
</dbReference>
<dbReference type="PANTHER" id="PTHR30572">
    <property type="entry name" value="MEMBRANE COMPONENT OF TRANSPORTER-RELATED"/>
    <property type="match status" value="1"/>
</dbReference>
<evidence type="ECO:0000256" key="3">
    <source>
        <dbReference type="ARBA" id="ARBA00022692"/>
    </source>
</evidence>
<dbReference type="InterPro" id="IPR025857">
    <property type="entry name" value="MacB_PCD"/>
</dbReference>
<dbReference type="AlphaFoldDB" id="A0A418KL06"/>
<evidence type="ECO:0000313" key="10">
    <source>
        <dbReference type="EMBL" id="RIQ18227.1"/>
    </source>
</evidence>
<evidence type="ECO:0000313" key="11">
    <source>
        <dbReference type="Proteomes" id="UP000284057"/>
    </source>
</evidence>
<organism evidence="10 11">
    <name type="scientific">Jiangella rhizosphaerae</name>
    <dbReference type="NCBI Taxonomy" id="2293569"/>
    <lineage>
        <taxon>Bacteria</taxon>
        <taxon>Bacillati</taxon>
        <taxon>Actinomycetota</taxon>
        <taxon>Actinomycetes</taxon>
        <taxon>Jiangellales</taxon>
        <taxon>Jiangellaceae</taxon>
        <taxon>Jiangella</taxon>
    </lineage>
</organism>
<feature type="domain" description="ABC3 transporter permease C-terminal" evidence="8">
    <location>
        <begin position="304"/>
        <end position="431"/>
    </location>
</feature>
<sequence length="976" mass="101741">MLDPLTTTLVVAVAAAVAFVTVLLGKAVLRRLALRQIIRRPTETLLVVLGSVLGTALIVASLAVGDSLDRSVRQTAYDVLGPVDESVRSATLDQGDEVADRLAPLRDDPRVDGVLTIRGDQAAAVRQGADGVVAEPRVLLWEVDFDAAAGFGAPDPSGLDVADPGSGGVIINDNLADRLGAGPGDQLTFHAYGQRLDAVVTQVVPAEGLAGLGLGASANRDAFVSPGVLTAAAAAGGVEPTTTTLVSNSGGVEAGAELTDEVSAAMSELLGPLTAQGAAVATPKQDVLDAAAETGESLGSMFLFIGSFCIIAGILLLVNVFVMLADERRGQLGILRAIGMRRRHVTGEFAIEGAVYALTSAVLGALLGIALGRVIVAIALRILNSYDQGENQLRVAFEITPASLIGGAAAGFLFAFLAVILTSVRIARTNIIAAIRDLEAPVRPKTRTRLVILSAIATVLLTAAAVPAVIASAATQTYLLPTLAAVAAVPMLSRLMGSRTALTVVALGVLAWGLLANTVRPDIYDEASTAPYVVLGCMLSFAAVTLVSLHQSVLLRPLRRLTQRPTQRGLATRLAVAYPTAKRFRTGATLAMYSVVVLVIVLMTQIMTIIDRNMDQAVADATSGWSLRVDYNPTMPIGDLRQELTRDFAGEINDVSPLTIAVAEGDDPRLATTERLPVVAVGVATDFTDTPPVLDARLPRLLSDRAAWDLIRQDPAYVLVDTFYGSTGGPPGEPVAPGEVITLTDPRTGEQTERTVAGVVRDGSPFYGVTGADLRFPVFLGADAVVDQFGPAATQSSALLRTADGVDVGGLVPEIQGAHVDHGVVATDLAAAVEQTYAANNQFFRLMQGYLALGLLVGIISLGVIMVRAVRERRRAIGVLRALGFQAGTVRTAFLAESTFIAVEGVIIGSVLGVATTWLLYRNSAAFETITGPYPIAWGQILILVLITLAASVLATLAPAQRAARIRPAVAVRASD</sequence>
<dbReference type="RefSeq" id="WP_119661917.1">
    <property type="nucleotide sequence ID" value="NZ_QUAL01000190.1"/>
</dbReference>
<evidence type="ECO:0000256" key="2">
    <source>
        <dbReference type="ARBA" id="ARBA00022475"/>
    </source>
</evidence>
<dbReference type="Proteomes" id="UP000284057">
    <property type="component" value="Unassembled WGS sequence"/>
</dbReference>
<comment type="caution">
    <text evidence="10">The sequence shown here is derived from an EMBL/GenBank/DDBJ whole genome shotgun (WGS) entry which is preliminary data.</text>
</comment>
<feature type="transmembrane region" description="Helical" evidence="7">
    <location>
        <begin position="590"/>
        <end position="610"/>
    </location>
</feature>
<keyword evidence="4 7" id="KW-1133">Transmembrane helix</keyword>
<protein>
    <recommendedName>
        <fullName evidence="12">ABC transporter permease</fullName>
    </recommendedName>
</protein>
<proteinExistence type="inferred from homology"/>
<evidence type="ECO:0000256" key="5">
    <source>
        <dbReference type="ARBA" id="ARBA00023136"/>
    </source>
</evidence>
<reference evidence="10 11" key="1">
    <citation type="submission" date="2018-09" db="EMBL/GenBank/DDBJ databases">
        <title>Isolation, diversity and antifungal activity of actinobacteria from wheat.</title>
        <authorList>
            <person name="Han C."/>
        </authorList>
    </citation>
    <scope>NUCLEOTIDE SEQUENCE [LARGE SCALE GENOMIC DNA]</scope>
    <source>
        <strain evidence="10 11">NEAU-YY265</strain>
    </source>
</reference>
<keyword evidence="3 7" id="KW-0812">Transmembrane</keyword>
<dbReference type="EMBL" id="QUAL01000190">
    <property type="protein sequence ID" value="RIQ18227.1"/>
    <property type="molecule type" value="Genomic_DNA"/>
</dbReference>
<dbReference type="InterPro" id="IPR050250">
    <property type="entry name" value="Macrolide_Exporter_MacB"/>
</dbReference>
<feature type="transmembrane region" description="Helical" evidence="7">
    <location>
        <begin position="301"/>
        <end position="325"/>
    </location>
</feature>
<evidence type="ECO:0000259" key="8">
    <source>
        <dbReference type="Pfam" id="PF02687"/>
    </source>
</evidence>
<feature type="transmembrane region" description="Helical" evidence="7">
    <location>
        <begin position="45"/>
        <end position="64"/>
    </location>
</feature>
<evidence type="ECO:0000256" key="1">
    <source>
        <dbReference type="ARBA" id="ARBA00004651"/>
    </source>
</evidence>
<dbReference type="GO" id="GO:0022857">
    <property type="term" value="F:transmembrane transporter activity"/>
    <property type="evidence" value="ECO:0007669"/>
    <property type="project" value="TreeGrafter"/>
</dbReference>
<evidence type="ECO:0000256" key="4">
    <source>
        <dbReference type="ARBA" id="ARBA00022989"/>
    </source>
</evidence>
<feature type="transmembrane region" description="Helical" evidence="7">
    <location>
        <begin position="6"/>
        <end position="24"/>
    </location>
</feature>
<gene>
    <name evidence="10" type="ORF">DY240_21635</name>
</gene>
<accession>A0A418KL06</accession>
<dbReference type="Pfam" id="PF12704">
    <property type="entry name" value="MacB_PCD"/>
    <property type="match status" value="1"/>
</dbReference>
<feature type="transmembrane region" description="Helical" evidence="7">
    <location>
        <begin position="402"/>
        <end position="427"/>
    </location>
</feature>
<evidence type="ECO:0000256" key="7">
    <source>
        <dbReference type="SAM" id="Phobius"/>
    </source>
</evidence>
<keyword evidence="2" id="KW-1003">Cell membrane</keyword>
<evidence type="ECO:0000256" key="6">
    <source>
        <dbReference type="ARBA" id="ARBA00038076"/>
    </source>
</evidence>
<feature type="domain" description="MacB-like periplasmic core" evidence="9">
    <location>
        <begin position="44"/>
        <end position="234"/>
    </location>
</feature>
<dbReference type="InterPro" id="IPR003838">
    <property type="entry name" value="ABC3_permease_C"/>
</dbReference>
<feature type="transmembrane region" description="Helical" evidence="7">
    <location>
        <begin position="900"/>
        <end position="921"/>
    </location>
</feature>
<comment type="subcellular location">
    <subcellularLocation>
        <location evidence="1">Cell membrane</location>
        <topology evidence="1">Multi-pass membrane protein</topology>
    </subcellularLocation>
</comment>
<evidence type="ECO:0000259" key="9">
    <source>
        <dbReference type="Pfam" id="PF12704"/>
    </source>
</evidence>
<feature type="domain" description="ABC3 transporter permease C-terminal" evidence="8">
    <location>
        <begin position="851"/>
        <end position="967"/>
    </location>
</feature>
<keyword evidence="5 7" id="KW-0472">Membrane</keyword>
<evidence type="ECO:0008006" key="12">
    <source>
        <dbReference type="Google" id="ProtNLM"/>
    </source>
</evidence>
<name>A0A418KL06_9ACTN</name>
<dbReference type="GO" id="GO:0005886">
    <property type="term" value="C:plasma membrane"/>
    <property type="evidence" value="ECO:0007669"/>
    <property type="project" value="UniProtKB-SubCell"/>
</dbReference>
<comment type="similarity">
    <text evidence="6">Belongs to the ABC-4 integral membrane protein family.</text>
</comment>
<feature type="transmembrane region" description="Helical" evidence="7">
    <location>
        <begin position="936"/>
        <end position="958"/>
    </location>
</feature>
<feature type="transmembrane region" description="Helical" evidence="7">
    <location>
        <begin position="531"/>
        <end position="555"/>
    </location>
</feature>
<dbReference type="PANTHER" id="PTHR30572:SF4">
    <property type="entry name" value="ABC TRANSPORTER PERMEASE YTRF"/>
    <property type="match status" value="1"/>
</dbReference>
<feature type="transmembrane region" description="Helical" evidence="7">
    <location>
        <begin position="476"/>
        <end position="493"/>
    </location>
</feature>
<feature type="transmembrane region" description="Helical" evidence="7">
    <location>
        <begin position="349"/>
        <end position="382"/>
    </location>
</feature>